<dbReference type="SUPFAM" id="SSF52266">
    <property type="entry name" value="SGNH hydrolase"/>
    <property type="match status" value="1"/>
</dbReference>
<organism evidence="4 5">
    <name type="scientific">Granulicella aggregans</name>
    <dbReference type="NCBI Taxonomy" id="474949"/>
    <lineage>
        <taxon>Bacteria</taxon>
        <taxon>Pseudomonadati</taxon>
        <taxon>Acidobacteriota</taxon>
        <taxon>Terriglobia</taxon>
        <taxon>Terriglobales</taxon>
        <taxon>Acidobacteriaceae</taxon>
        <taxon>Granulicella</taxon>
    </lineage>
</organism>
<dbReference type="InterPro" id="IPR036514">
    <property type="entry name" value="SGNH_hydro_sf"/>
</dbReference>
<dbReference type="Pfam" id="PF13472">
    <property type="entry name" value="Lipase_GDSL_2"/>
    <property type="match status" value="1"/>
</dbReference>
<feature type="signal peptide" evidence="1">
    <location>
        <begin position="1"/>
        <end position="22"/>
    </location>
</feature>
<evidence type="ECO:0000256" key="1">
    <source>
        <dbReference type="SAM" id="SignalP"/>
    </source>
</evidence>
<dbReference type="PANTHER" id="PTHR37834:SF2">
    <property type="entry name" value="ESTERASE, SGNH HYDROLASE-TYPE"/>
    <property type="match status" value="1"/>
</dbReference>
<dbReference type="Gene3D" id="2.60.120.260">
    <property type="entry name" value="Galactose-binding domain-like"/>
    <property type="match status" value="1"/>
</dbReference>
<comment type="caution">
    <text evidence="4">The sequence shown here is derived from an EMBL/GenBank/DDBJ whole genome shotgun (WGS) entry which is preliminary data.</text>
</comment>
<dbReference type="InterPro" id="IPR037461">
    <property type="entry name" value="CtCE2-like_dom"/>
</dbReference>
<name>A0A7W7ZEB1_9BACT</name>
<dbReference type="RefSeq" id="WP_184217643.1">
    <property type="nucleotide sequence ID" value="NZ_JACHIP010000004.1"/>
</dbReference>
<dbReference type="CDD" id="cd01831">
    <property type="entry name" value="Endoglucanase_E_like"/>
    <property type="match status" value="1"/>
</dbReference>
<feature type="domain" description="SGNH hydrolase-type esterase" evidence="2">
    <location>
        <begin position="169"/>
        <end position="326"/>
    </location>
</feature>
<keyword evidence="1" id="KW-0732">Signal</keyword>
<keyword evidence="5" id="KW-1185">Reference proteome</keyword>
<dbReference type="Gene3D" id="3.40.50.1110">
    <property type="entry name" value="SGNH hydrolase"/>
    <property type="match status" value="1"/>
</dbReference>
<accession>A0A7W7ZEB1</accession>
<dbReference type="PANTHER" id="PTHR37834">
    <property type="entry name" value="GDSL-LIKE LIPASE/ACYLHYDROLASE DOMAIN PROTEIN (AFU_ORTHOLOGUE AFUA_2G00620)"/>
    <property type="match status" value="1"/>
</dbReference>
<evidence type="ECO:0000313" key="4">
    <source>
        <dbReference type="EMBL" id="MBB5058168.1"/>
    </source>
</evidence>
<reference evidence="4 5" key="1">
    <citation type="submission" date="2020-08" db="EMBL/GenBank/DDBJ databases">
        <title>Genomic Encyclopedia of Type Strains, Phase IV (KMG-V): Genome sequencing to study the core and pangenomes of soil and plant-associated prokaryotes.</title>
        <authorList>
            <person name="Whitman W."/>
        </authorList>
    </citation>
    <scope>NUCLEOTIDE SEQUENCE [LARGE SCALE GENOMIC DNA]</scope>
    <source>
        <strain evidence="4 5">M8UP14</strain>
    </source>
</reference>
<gene>
    <name evidence="4" type="ORF">HDF16_002882</name>
</gene>
<proteinExistence type="predicted"/>
<evidence type="ECO:0000259" key="2">
    <source>
        <dbReference type="Pfam" id="PF13472"/>
    </source>
</evidence>
<feature type="domain" description="Carbohydrate esterase 2 N-terminal" evidence="3">
    <location>
        <begin position="70"/>
        <end position="159"/>
    </location>
</feature>
<dbReference type="InterPro" id="IPR040794">
    <property type="entry name" value="CE2_N"/>
</dbReference>
<feature type="chain" id="PRO_5030787373" evidence="1">
    <location>
        <begin position="23"/>
        <end position="386"/>
    </location>
</feature>
<dbReference type="Proteomes" id="UP000540989">
    <property type="component" value="Unassembled WGS sequence"/>
</dbReference>
<dbReference type="AlphaFoldDB" id="A0A7W7ZEB1"/>
<dbReference type="Pfam" id="PF17996">
    <property type="entry name" value="CE2_N"/>
    <property type="match status" value="1"/>
</dbReference>
<evidence type="ECO:0000259" key="3">
    <source>
        <dbReference type="Pfam" id="PF17996"/>
    </source>
</evidence>
<protein>
    <submittedName>
        <fullName evidence="4">Lysophospholipase L1-like esterase</fullName>
    </submittedName>
</protein>
<evidence type="ECO:0000313" key="5">
    <source>
        <dbReference type="Proteomes" id="UP000540989"/>
    </source>
</evidence>
<dbReference type="EMBL" id="JACHIP010000004">
    <property type="protein sequence ID" value="MBB5058168.1"/>
    <property type="molecule type" value="Genomic_DNA"/>
</dbReference>
<dbReference type="GO" id="GO:0052689">
    <property type="term" value="F:carboxylic ester hydrolase activity"/>
    <property type="evidence" value="ECO:0007669"/>
    <property type="project" value="InterPro"/>
</dbReference>
<dbReference type="InterPro" id="IPR052762">
    <property type="entry name" value="PCW_deacetylase/CE"/>
</dbReference>
<sequence>MVTISLQRTIAALLATSLSASAQTPSPQTTYIPPTTSSQIEKVTQPPALKLLALSTPSRVSISSGATPDYVTQWPGAYFNTAFQGTTLYFTVGVSREVLHLAIDNQPPLILATPQPGLYRVSGLSNSRHSATLYIATESASMPQHFGGFSIPVDERELPPARHSRQMEFIGDSFTVGYGNTSPQHDCNALPGGVYAATDDTQASGPLTAAHFHADYQVNAISGRGVVRNYHGNPGDLVPVAYPYLLLDKQQPYSDPNWHPQVIVVSLGTNDFTTGLKPDEKWKTREDLHADFEQTYMQFLQSLRAKNPNAYLIVWATNLARGEIATEGQHVVDKMKSSGEQKITFISFDQLTFTGCDSHPSVADDKTISSKMVEFIEAHPTIWQAR</sequence>
<dbReference type="InterPro" id="IPR013830">
    <property type="entry name" value="SGNH_hydro"/>
</dbReference>